<feature type="region of interest" description="Disordered" evidence="1">
    <location>
        <begin position="410"/>
        <end position="440"/>
    </location>
</feature>
<keyword evidence="3" id="KW-1185">Reference proteome</keyword>
<feature type="compositionally biased region" description="Gly residues" evidence="1">
    <location>
        <begin position="655"/>
        <end position="666"/>
    </location>
</feature>
<feature type="compositionally biased region" description="Low complexity" evidence="1">
    <location>
        <begin position="741"/>
        <end position="751"/>
    </location>
</feature>
<feature type="compositionally biased region" description="Low complexity" evidence="1">
    <location>
        <begin position="556"/>
        <end position="578"/>
    </location>
</feature>
<gene>
    <name evidence="2" type="ORF">MAM_05152</name>
</gene>
<protein>
    <submittedName>
        <fullName evidence="2">Glycoprotein X</fullName>
    </submittedName>
</protein>
<dbReference type="EMBL" id="AZHE01000012">
    <property type="protein sequence ID" value="KHN97043.1"/>
    <property type="molecule type" value="Genomic_DNA"/>
</dbReference>
<feature type="compositionally biased region" description="Polar residues" evidence="1">
    <location>
        <begin position="581"/>
        <end position="597"/>
    </location>
</feature>
<dbReference type="PANTHER" id="PTHR38122:SF1">
    <property type="entry name" value="GLYCOPROTEIN X"/>
    <property type="match status" value="1"/>
</dbReference>
<reference evidence="2 3" key="1">
    <citation type="journal article" date="2014" name="Proc. Natl. Acad. Sci. U.S.A.">
        <title>Trajectory and genomic determinants of fungal-pathogen speciation and host adaptation.</title>
        <authorList>
            <person name="Hu X."/>
            <person name="Xiao G."/>
            <person name="Zheng P."/>
            <person name="Shang Y."/>
            <person name="Su Y."/>
            <person name="Zhang X."/>
            <person name="Liu X."/>
            <person name="Zhan S."/>
            <person name="St Leger R.J."/>
            <person name="Wang C."/>
        </authorList>
    </citation>
    <scope>NUCLEOTIDE SEQUENCE [LARGE SCALE GENOMIC DNA]</scope>
    <source>
        <strain evidence="2 3">ARSEF 1941</strain>
    </source>
</reference>
<feature type="compositionally biased region" description="Low complexity" evidence="1">
    <location>
        <begin position="598"/>
        <end position="628"/>
    </location>
</feature>
<dbReference type="AlphaFoldDB" id="A0A0B2WSN0"/>
<feature type="compositionally biased region" description="Gly residues" evidence="1">
    <location>
        <begin position="688"/>
        <end position="698"/>
    </location>
</feature>
<feature type="region of interest" description="Disordered" evidence="1">
    <location>
        <begin position="546"/>
        <end position="754"/>
    </location>
</feature>
<dbReference type="HOGENOM" id="CLU_016659_0_0_1"/>
<comment type="caution">
    <text evidence="2">The sequence shown here is derived from an EMBL/GenBank/DDBJ whole genome shotgun (WGS) entry which is preliminary data.</text>
</comment>
<proteinExistence type="predicted"/>
<dbReference type="PANTHER" id="PTHR38122">
    <property type="entry name" value="GLYCOPROTEIN X"/>
    <property type="match status" value="1"/>
</dbReference>
<dbReference type="RefSeq" id="XP_040678109.1">
    <property type="nucleotide sequence ID" value="XM_040823950.1"/>
</dbReference>
<sequence>MTKIYTTIYSEKTIYTTATEHDVSTKVQYATEYVTTTALSTYTMSYPVTITTTIDCEPPYKSVYASTKSDVTAQVPKLKGRTYGCRTTTLTSWATTTATKTVTEIESVVTTQTVPRETTIHDTHTLVDSTTIWVPTTYTATKTVVSEHPVTLTVDNTRYTTKSTTVVTTFVSTVTTSFPVVTTMTLPGQTVTAPGETVTAPGQTQTVTAPGGTSTITLPAVTRTLPGSTVVTTQMKTLPPSTIHVTDQQATKTITRPGYTVIETSTLTIPPTSVEKPATTVTVTPLFDVTLCPTPTGASAPLDTKSNRTFGCEPGFVCNPPKPNGCNLWPEPPADDFLCDPNDCIPSPPFAKVAWEGCETSYYPPSYGYFNLNPEAFGLSYDIFEYKVINTTTNGHASLVTTGNWASQSSLTAWPKPSPSNPSPALYRRTREPTHGSTRHKACRKSKRAVTPAICFDECSYAYIIAESTGKSDRLCKEGSDFRNAVAACYKCIDANSGRNSTTPVNEPSQRFEQYLEYCRGSRAEKPPTALPTTPEQLVTQQPTIGTSTQVDVSHPTFTPISSTQSTTPSAPSTRSPTGAAVSTSPGDTRSSQTTYASTSSGETTQSSPSSGESSSSALPGSTSAGSSVARKSGTSNSEETSSPTATHTTALATSGGGSSRSGGAGNTAVGSGTSSGTATGSVSGSISGSGSGSGSGLGSSRTSGNGQASGTGPRVSESTSDDAGDSGSGQVGATTGGAPGNSPSSSPTSSFKVSAAASRLTFSAGAILVSSVLVMMY</sequence>
<dbReference type="STRING" id="1081103.A0A0B2WSN0"/>
<organism evidence="2 3">
    <name type="scientific">Metarhizium album (strain ARSEF 1941)</name>
    <dbReference type="NCBI Taxonomy" id="1081103"/>
    <lineage>
        <taxon>Eukaryota</taxon>
        <taxon>Fungi</taxon>
        <taxon>Dikarya</taxon>
        <taxon>Ascomycota</taxon>
        <taxon>Pezizomycotina</taxon>
        <taxon>Sordariomycetes</taxon>
        <taxon>Hypocreomycetidae</taxon>
        <taxon>Hypocreales</taxon>
        <taxon>Clavicipitaceae</taxon>
        <taxon>Metarhizium</taxon>
    </lineage>
</organism>
<evidence type="ECO:0000313" key="3">
    <source>
        <dbReference type="Proteomes" id="UP000030816"/>
    </source>
</evidence>
<feature type="compositionally biased region" description="Gly residues" evidence="1">
    <location>
        <begin position="727"/>
        <end position="740"/>
    </location>
</feature>
<dbReference type="GeneID" id="63739607"/>
<name>A0A0B2WSN0_METAS</name>
<accession>A0A0B2WSN0</accession>
<dbReference type="OrthoDB" id="5414836at2759"/>
<evidence type="ECO:0000313" key="2">
    <source>
        <dbReference type="EMBL" id="KHN97043.1"/>
    </source>
</evidence>
<feature type="compositionally biased region" description="Low complexity" evidence="1">
    <location>
        <begin position="667"/>
        <end position="687"/>
    </location>
</feature>
<dbReference type="Proteomes" id="UP000030816">
    <property type="component" value="Unassembled WGS sequence"/>
</dbReference>
<evidence type="ECO:0000256" key="1">
    <source>
        <dbReference type="SAM" id="MobiDB-lite"/>
    </source>
</evidence>
<feature type="compositionally biased region" description="Low complexity" evidence="1">
    <location>
        <begin position="641"/>
        <end position="654"/>
    </location>
</feature>